<protein>
    <submittedName>
        <fullName evidence="2">Phosphoglycolate phosphatase</fullName>
    </submittedName>
</protein>
<name>A0A0A9YYQ7_LYGHE</name>
<accession>A0A0A9YYQ7</accession>
<feature type="chain" id="PRO_5002072717" evidence="1">
    <location>
        <begin position="34"/>
        <end position="216"/>
    </location>
</feature>
<keyword evidence="1" id="KW-0732">Signal</keyword>
<sequence>MPLLPVADAALKGERVWMLRYLLVFSSLLLVRGDDPKDISRALSLHVAANANHLPKLAFVGDLVFGNVIMRDAFLGDLTTMKLVNKAWFWRKFVWFSVFGDVKLDEMYLTAQNFTIGGNTHAGMISIEDNTLHFNFEAIDHFKCTIINERVDWLPLKGLNLHEGRTKTSLNFSDGEIEKLKNKLLSYDFFTQFRNILLPCLHPKYPITYRWEDTEY</sequence>
<feature type="signal peptide" evidence="1">
    <location>
        <begin position="1"/>
        <end position="33"/>
    </location>
</feature>
<evidence type="ECO:0000313" key="2">
    <source>
        <dbReference type="EMBL" id="JAG36233.1"/>
    </source>
</evidence>
<reference evidence="2" key="1">
    <citation type="journal article" date="2014" name="PLoS ONE">
        <title>Transcriptome-Based Identification of ABC Transporters in the Western Tarnished Plant Bug Lygus hesperus.</title>
        <authorList>
            <person name="Hull J.J."/>
            <person name="Chaney K."/>
            <person name="Geib S.M."/>
            <person name="Fabrick J.A."/>
            <person name="Brent C.S."/>
            <person name="Walsh D."/>
            <person name="Lavine L.C."/>
        </authorList>
    </citation>
    <scope>NUCLEOTIDE SEQUENCE</scope>
</reference>
<reference evidence="2" key="2">
    <citation type="submission" date="2014-07" db="EMBL/GenBank/DDBJ databases">
        <authorList>
            <person name="Hull J."/>
        </authorList>
    </citation>
    <scope>NUCLEOTIDE SEQUENCE</scope>
</reference>
<organism evidence="2">
    <name type="scientific">Lygus hesperus</name>
    <name type="common">Western plant bug</name>
    <dbReference type="NCBI Taxonomy" id="30085"/>
    <lineage>
        <taxon>Eukaryota</taxon>
        <taxon>Metazoa</taxon>
        <taxon>Ecdysozoa</taxon>
        <taxon>Arthropoda</taxon>
        <taxon>Hexapoda</taxon>
        <taxon>Insecta</taxon>
        <taxon>Pterygota</taxon>
        <taxon>Neoptera</taxon>
        <taxon>Paraneoptera</taxon>
        <taxon>Hemiptera</taxon>
        <taxon>Heteroptera</taxon>
        <taxon>Panheteroptera</taxon>
        <taxon>Cimicomorpha</taxon>
        <taxon>Miridae</taxon>
        <taxon>Mirini</taxon>
        <taxon>Lygus</taxon>
    </lineage>
</organism>
<gene>
    <name evidence="2" type="ORF">CM83_37614</name>
</gene>
<dbReference type="EMBL" id="GBHO01007371">
    <property type="protein sequence ID" value="JAG36233.1"/>
    <property type="molecule type" value="Transcribed_RNA"/>
</dbReference>
<proteinExistence type="predicted"/>
<dbReference type="AlphaFoldDB" id="A0A0A9YYQ7"/>
<evidence type="ECO:0000256" key="1">
    <source>
        <dbReference type="SAM" id="SignalP"/>
    </source>
</evidence>